<name>A0A1G8ICQ3_9NOCA</name>
<dbReference type="RefSeq" id="WP_246442376.1">
    <property type="nucleotide sequence ID" value="NZ_CP048813.1"/>
</dbReference>
<dbReference type="SUPFAM" id="SSF55961">
    <property type="entry name" value="Bet v1-like"/>
    <property type="match status" value="1"/>
</dbReference>
<protein>
    <submittedName>
        <fullName evidence="3">Uncharacterized conserved protein YndB, AHSA1/START domain</fullName>
    </submittedName>
</protein>
<gene>
    <name evidence="3" type="ORF">SAMN05444695_105233</name>
</gene>
<proteinExistence type="inferred from homology"/>
<evidence type="ECO:0000313" key="4">
    <source>
        <dbReference type="Proteomes" id="UP000183263"/>
    </source>
</evidence>
<dbReference type="Proteomes" id="UP000183263">
    <property type="component" value="Unassembled WGS sequence"/>
</dbReference>
<reference evidence="3 4" key="1">
    <citation type="submission" date="2016-10" db="EMBL/GenBank/DDBJ databases">
        <authorList>
            <person name="de Groot N.N."/>
        </authorList>
    </citation>
    <scope>NUCLEOTIDE SEQUENCE [LARGE SCALE GENOMIC DNA]</scope>
    <source>
        <strain evidence="3 4">DSM 44892</strain>
    </source>
</reference>
<dbReference type="Gene3D" id="3.30.530.20">
    <property type="match status" value="1"/>
</dbReference>
<keyword evidence="4" id="KW-1185">Reference proteome</keyword>
<dbReference type="EMBL" id="FNDN01000005">
    <property type="protein sequence ID" value="SDI16561.1"/>
    <property type="molecule type" value="Genomic_DNA"/>
</dbReference>
<evidence type="ECO:0000259" key="2">
    <source>
        <dbReference type="Pfam" id="PF08327"/>
    </source>
</evidence>
<feature type="domain" description="Activator of Hsp90 ATPase homologue 1/2-like C-terminal" evidence="2">
    <location>
        <begin position="26"/>
        <end position="154"/>
    </location>
</feature>
<dbReference type="Pfam" id="PF08327">
    <property type="entry name" value="AHSA1"/>
    <property type="match status" value="1"/>
</dbReference>
<evidence type="ECO:0000313" key="3">
    <source>
        <dbReference type="EMBL" id="SDI16561.1"/>
    </source>
</evidence>
<dbReference type="InterPro" id="IPR023393">
    <property type="entry name" value="START-like_dom_sf"/>
</dbReference>
<dbReference type="InterPro" id="IPR013538">
    <property type="entry name" value="ASHA1/2-like_C"/>
</dbReference>
<comment type="similarity">
    <text evidence="1">Belongs to the AHA1 family.</text>
</comment>
<accession>A0A1G8ICQ3</accession>
<organism evidence="3 4">
    <name type="scientific">Rhodococcus triatomae</name>
    <dbReference type="NCBI Taxonomy" id="300028"/>
    <lineage>
        <taxon>Bacteria</taxon>
        <taxon>Bacillati</taxon>
        <taxon>Actinomycetota</taxon>
        <taxon>Actinomycetes</taxon>
        <taxon>Mycobacteriales</taxon>
        <taxon>Nocardiaceae</taxon>
        <taxon>Rhodococcus</taxon>
    </lineage>
</organism>
<sequence length="159" mass="17615">MNADRTANTEQTADELSITRTVVIAAPRARVWAALTEAEQIGRWLGQSAELDLRVGGSGVFTWDEYGPSQIEVTEVQPPASFGFRWAADVHTPPTAGQSTLVRFTLVDHPEGTELTVTETGFETLDRDEIDQRRLREGNVEGWRIELGDLAEYLTGTRV</sequence>
<dbReference type="AlphaFoldDB" id="A0A1G8ICQ3"/>
<evidence type="ECO:0000256" key="1">
    <source>
        <dbReference type="ARBA" id="ARBA00006817"/>
    </source>
</evidence>